<feature type="transmembrane region" description="Helical" evidence="5">
    <location>
        <begin position="105"/>
        <end position="123"/>
    </location>
</feature>
<evidence type="ECO:0000256" key="2">
    <source>
        <dbReference type="ARBA" id="ARBA00022692"/>
    </source>
</evidence>
<dbReference type="OrthoDB" id="5296287at2759"/>
<keyword evidence="2 5" id="KW-0812">Transmembrane</keyword>
<keyword evidence="4 5" id="KW-0472">Membrane</keyword>
<evidence type="ECO:0000256" key="3">
    <source>
        <dbReference type="ARBA" id="ARBA00022989"/>
    </source>
</evidence>
<dbReference type="EMBL" id="JAFBMS010000010">
    <property type="protein sequence ID" value="KAG9348870.1"/>
    <property type="molecule type" value="Genomic_DNA"/>
</dbReference>
<organism evidence="7 8">
    <name type="scientific">Albula glossodonta</name>
    <name type="common">roundjaw bonefish</name>
    <dbReference type="NCBI Taxonomy" id="121402"/>
    <lineage>
        <taxon>Eukaryota</taxon>
        <taxon>Metazoa</taxon>
        <taxon>Chordata</taxon>
        <taxon>Craniata</taxon>
        <taxon>Vertebrata</taxon>
        <taxon>Euteleostomi</taxon>
        <taxon>Actinopterygii</taxon>
        <taxon>Neopterygii</taxon>
        <taxon>Teleostei</taxon>
        <taxon>Albuliformes</taxon>
        <taxon>Albulidae</taxon>
        <taxon>Albula</taxon>
    </lineage>
</organism>
<evidence type="ECO:0000256" key="1">
    <source>
        <dbReference type="ARBA" id="ARBA00004141"/>
    </source>
</evidence>
<dbReference type="Proteomes" id="UP000824540">
    <property type="component" value="Unassembled WGS sequence"/>
</dbReference>
<name>A0A8T2PA86_9TELE</name>
<dbReference type="AlphaFoldDB" id="A0A8T2PA86"/>
<dbReference type="InterPro" id="IPR020846">
    <property type="entry name" value="MFS_dom"/>
</dbReference>
<sequence>MEVEEAFKVVGEMGIYQVYLCFLLAFALTLYIASEAVLIALVGLKPQFQWDLTGQMNVTLGNDQAFRHWLDEASRTEVQMHLHFNSNYTSIVSEWYLLGDSEYKVSLASSVYFGGVLIGAVTFGQLSDQYGRRKLYLIGLTLDIVFGVLSGLAPSFQLFILARFLVGIMNGGVTLVSFVLLNEFVGRAYWALTGTLGSVFFAVGIVLYAVLGFLITSWRQLALVVNLIAGLVLLLSLFIPESPRWLYSQGHLVEAERVLSLIGRRNGRRLAKKGVTLSPLEKRGRGERAGPLDLFRHPTLLPRTLVMMQAWCVTICLSIHKDLIGTSLIPSPIALSDTISLHFLYIYPFMVHHFQKDEILERLI</sequence>
<gene>
    <name evidence="7" type="ORF">JZ751_029187</name>
</gene>
<dbReference type="GO" id="GO:0022857">
    <property type="term" value="F:transmembrane transporter activity"/>
    <property type="evidence" value="ECO:0007669"/>
    <property type="project" value="InterPro"/>
</dbReference>
<accession>A0A8T2PA86</accession>
<dbReference type="GO" id="GO:0016020">
    <property type="term" value="C:membrane"/>
    <property type="evidence" value="ECO:0007669"/>
    <property type="project" value="UniProtKB-SubCell"/>
</dbReference>
<dbReference type="Gene3D" id="1.20.1250.20">
    <property type="entry name" value="MFS general substrate transporter like domains"/>
    <property type="match status" value="1"/>
</dbReference>
<evidence type="ECO:0000256" key="4">
    <source>
        <dbReference type="ARBA" id="ARBA00023136"/>
    </source>
</evidence>
<evidence type="ECO:0000313" key="8">
    <source>
        <dbReference type="Proteomes" id="UP000824540"/>
    </source>
</evidence>
<proteinExistence type="predicted"/>
<feature type="domain" description="Major facilitator superfamily (MFS) profile" evidence="6">
    <location>
        <begin position="20"/>
        <end position="364"/>
    </location>
</feature>
<evidence type="ECO:0000313" key="7">
    <source>
        <dbReference type="EMBL" id="KAG9348870.1"/>
    </source>
</evidence>
<feature type="transmembrane region" description="Helical" evidence="5">
    <location>
        <begin position="159"/>
        <end position="181"/>
    </location>
</feature>
<keyword evidence="3 5" id="KW-1133">Transmembrane helix</keyword>
<dbReference type="InterPro" id="IPR036259">
    <property type="entry name" value="MFS_trans_sf"/>
</dbReference>
<dbReference type="InterPro" id="IPR005828">
    <property type="entry name" value="MFS_sugar_transport-like"/>
</dbReference>
<dbReference type="PANTHER" id="PTHR24064">
    <property type="entry name" value="SOLUTE CARRIER FAMILY 22 MEMBER"/>
    <property type="match status" value="1"/>
</dbReference>
<dbReference type="Pfam" id="PF00083">
    <property type="entry name" value="Sugar_tr"/>
    <property type="match status" value="1"/>
</dbReference>
<comment type="caution">
    <text evidence="7">The sequence shown here is derived from an EMBL/GenBank/DDBJ whole genome shotgun (WGS) entry which is preliminary data.</text>
</comment>
<evidence type="ECO:0000259" key="6">
    <source>
        <dbReference type="PROSITE" id="PS50850"/>
    </source>
</evidence>
<feature type="transmembrane region" description="Helical" evidence="5">
    <location>
        <begin position="135"/>
        <end position="153"/>
    </location>
</feature>
<comment type="subcellular location">
    <subcellularLocation>
        <location evidence="1">Membrane</location>
        <topology evidence="1">Multi-pass membrane protein</topology>
    </subcellularLocation>
</comment>
<reference evidence="7" key="1">
    <citation type="thesis" date="2021" institute="BYU ScholarsArchive" country="Provo, UT, USA">
        <title>Applications of and Algorithms for Genome Assembly and Genomic Analyses with an Emphasis on Marine Teleosts.</title>
        <authorList>
            <person name="Pickett B.D."/>
        </authorList>
    </citation>
    <scope>NUCLEOTIDE SEQUENCE</scope>
    <source>
        <strain evidence="7">HI-2016</strain>
    </source>
</reference>
<dbReference type="PROSITE" id="PS50850">
    <property type="entry name" value="MFS"/>
    <property type="match status" value="1"/>
</dbReference>
<dbReference type="SUPFAM" id="SSF103473">
    <property type="entry name" value="MFS general substrate transporter"/>
    <property type="match status" value="1"/>
</dbReference>
<evidence type="ECO:0000256" key="5">
    <source>
        <dbReference type="SAM" id="Phobius"/>
    </source>
</evidence>
<feature type="transmembrane region" description="Helical" evidence="5">
    <location>
        <begin position="221"/>
        <end position="239"/>
    </location>
</feature>
<feature type="transmembrane region" description="Helical" evidence="5">
    <location>
        <begin position="18"/>
        <end position="44"/>
    </location>
</feature>
<protein>
    <recommendedName>
        <fullName evidence="6">Major facilitator superfamily (MFS) profile domain-containing protein</fullName>
    </recommendedName>
</protein>
<keyword evidence="8" id="KW-1185">Reference proteome</keyword>
<feature type="transmembrane region" description="Helical" evidence="5">
    <location>
        <begin position="188"/>
        <end position="215"/>
    </location>
</feature>